<evidence type="ECO:0000313" key="2">
    <source>
        <dbReference type="Proteomes" id="UP000053825"/>
    </source>
</evidence>
<dbReference type="EMBL" id="KQ414601">
    <property type="protein sequence ID" value="KOC69670.1"/>
    <property type="molecule type" value="Genomic_DNA"/>
</dbReference>
<accession>A0A0L7RFR0</accession>
<dbReference type="AlphaFoldDB" id="A0A0L7RFR0"/>
<dbReference type="Proteomes" id="UP000053825">
    <property type="component" value="Unassembled WGS sequence"/>
</dbReference>
<gene>
    <name evidence="1" type="ORF">WH47_07857</name>
</gene>
<name>A0A0L7RFR0_9HYME</name>
<evidence type="ECO:0000313" key="1">
    <source>
        <dbReference type="EMBL" id="KOC69670.1"/>
    </source>
</evidence>
<organism evidence="1 2">
    <name type="scientific">Habropoda laboriosa</name>
    <dbReference type="NCBI Taxonomy" id="597456"/>
    <lineage>
        <taxon>Eukaryota</taxon>
        <taxon>Metazoa</taxon>
        <taxon>Ecdysozoa</taxon>
        <taxon>Arthropoda</taxon>
        <taxon>Hexapoda</taxon>
        <taxon>Insecta</taxon>
        <taxon>Pterygota</taxon>
        <taxon>Neoptera</taxon>
        <taxon>Endopterygota</taxon>
        <taxon>Hymenoptera</taxon>
        <taxon>Apocrita</taxon>
        <taxon>Aculeata</taxon>
        <taxon>Apoidea</taxon>
        <taxon>Anthophila</taxon>
        <taxon>Apidae</taxon>
        <taxon>Habropoda</taxon>
    </lineage>
</organism>
<keyword evidence="2" id="KW-1185">Reference proteome</keyword>
<sequence length="50" mass="5950">MEIQLFSVARKWEGREGHAIQKHRCRLCTAETIERVLSLRLFRRGGKRLL</sequence>
<reference evidence="1 2" key="1">
    <citation type="submission" date="2015-07" db="EMBL/GenBank/DDBJ databases">
        <title>The genome of Habropoda laboriosa.</title>
        <authorList>
            <person name="Pan H."/>
            <person name="Kapheim K."/>
        </authorList>
    </citation>
    <scope>NUCLEOTIDE SEQUENCE [LARGE SCALE GENOMIC DNA]</scope>
    <source>
        <strain evidence="1">0110345459</strain>
    </source>
</reference>
<protein>
    <submittedName>
        <fullName evidence="1">Uncharacterized protein</fullName>
    </submittedName>
</protein>
<proteinExistence type="predicted"/>